<dbReference type="InterPro" id="IPR000054">
    <property type="entry name" value="Ribosomal_eL31"/>
</dbReference>
<dbReference type="HAMAP" id="MF_00410">
    <property type="entry name" value="Ribosomal_eL31"/>
    <property type="match status" value="1"/>
</dbReference>
<keyword evidence="7" id="KW-1185">Reference proteome</keyword>
<evidence type="ECO:0000256" key="2">
    <source>
        <dbReference type="ARBA" id="ARBA00022980"/>
    </source>
</evidence>
<protein>
    <recommendedName>
        <fullName evidence="4 5">Large ribosomal subunit protein eL31</fullName>
    </recommendedName>
</protein>
<dbReference type="InterPro" id="IPR020052">
    <property type="entry name" value="Ribosomal_eL31_CS"/>
</dbReference>
<dbReference type="KEGG" id="abi:Aboo_0027"/>
<dbReference type="Pfam" id="PF01198">
    <property type="entry name" value="Ribosomal_L31e"/>
    <property type="match status" value="1"/>
</dbReference>
<dbReference type="NCBIfam" id="NF002258">
    <property type="entry name" value="PRK01192.1-1"/>
    <property type="match status" value="1"/>
</dbReference>
<evidence type="ECO:0000313" key="7">
    <source>
        <dbReference type="Proteomes" id="UP000001400"/>
    </source>
</evidence>
<proteinExistence type="inferred from homology"/>
<keyword evidence="2 5" id="KW-0689">Ribosomal protein</keyword>
<dbReference type="PANTHER" id="PTHR10956">
    <property type="entry name" value="60S RIBOSOMAL PROTEIN L31"/>
    <property type="match status" value="1"/>
</dbReference>
<name>B5IFD4_ACIB4</name>
<evidence type="ECO:0000256" key="1">
    <source>
        <dbReference type="ARBA" id="ARBA00010808"/>
    </source>
</evidence>
<comment type="similarity">
    <text evidence="1 5">Belongs to the eukaryotic ribosomal protein eL31 family.</text>
</comment>
<dbReference type="Gene3D" id="3.10.440.10">
    <property type="match status" value="1"/>
</dbReference>
<dbReference type="AlphaFoldDB" id="B5IFD4"/>
<evidence type="ECO:0000313" key="6">
    <source>
        <dbReference type="EMBL" id="ADD07839.1"/>
    </source>
</evidence>
<dbReference type="SMART" id="SM01380">
    <property type="entry name" value="Ribosomal_L31e"/>
    <property type="match status" value="1"/>
</dbReference>
<evidence type="ECO:0000256" key="5">
    <source>
        <dbReference type="HAMAP-Rule" id="MF_00410"/>
    </source>
</evidence>
<dbReference type="GO" id="GO:0022625">
    <property type="term" value="C:cytosolic large ribosomal subunit"/>
    <property type="evidence" value="ECO:0007669"/>
    <property type="project" value="TreeGrafter"/>
</dbReference>
<dbReference type="PROSITE" id="PS01144">
    <property type="entry name" value="RIBOSOMAL_L31E"/>
    <property type="match status" value="1"/>
</dbReference>
<dbReference type="Proteomes" id="UP000001400">
    <property type="component" value="Chromosome"/>
</dbReference>
<keyword evidence="3 5" id="KW-0687">Ribonucleoprotein</keyword>
<sequence length="87" mass="10277">MAEKEMIFNVPLRKAKMVPRTRRANYAIKLLRAYISRHMKVPIENVWIDNQVNEAIWKRGIQKPPSKITVKAIKFEEEDTVEVLMPE</sequence>
<dbReference type="GeneID" id="8826961"/>
<accession>B5IFD4</accession>
<dbReference type="STRING" id="439481.Aboo_0027"/>
<dbReference type="SUPFAM" id="SSF54575">
    <property type="entry name" value="Ribosomal protein L31e"/>
    <property type="match status" value="1"/>
</dbReference>
<dbReference type="HOGENOM" id="CLU_112570_3_2_2"/>
<organism evidence="6 7">
    <name type="scientific">Aciduliprofundum boonei (strain DSM 19572 / T469)</name>
    <dbReference type="NCBI Taxonomy" id="439481"/>
    <lineage>
        <taxon>Archaea</taxon>
        <taxon>Methanobacteriati</taxon>
        <taxon>Thermoplasmatota</taxon>
        <taxon>DHVE2 group</taxon>
        <taxon>Candidatus Aciduliprofundum</taxon>
    </lineage>
</organism>
<dbReference type="CDD" id="cd00463">
    <property type="entry name" value="Ribosomal_L31e"/>
    <property type="match status" value="1"/>
</dbReference>
<dbReference type="GO" id="GO:0003735">
    <property type="term" value="F:structural constituent of ribosome"/>
    <property type="evidence" value="ECO:0007669"/>
    <property type="project" value="InterPro"/>
</dbReference>
<dbReference type="InterPro" id="IPR023621">
    <property type="entry name" value="Ribosomal_eL31_dom_sf"/>
</dbReference>
<dbReference type="GO" id="GO:0002181">
    <property type="term" value="P:cytoplasmic translation"/>
    <property type="evidence" value="ECO:0007669"/>
    <property type="project" value="TreeGrafter"/>
</dbReference>
<dbReference type="OrthoDB" id="10127at2157"/>
<evidence type="ECO:0000256" key="3">
    <source>
        <dbReference type="ARBA" id="ARBA00023274"/>
    </source>
</evidence>
<dbReference type="PANTHER" id="PTHR10956:SF0">
    <property type="entry name" value="60S RIBOSOMAL PROTEIN L31"/>
    <property type="match status" value="1"/>
</dbReference>
<dbReference type="EMBL" id="CP001941">
    <property type="protein sequence ID" value="ADD07839.1"/>
    <property type="molecule type" value="Genomic_DNA"/>
</dbReference>
<dbReference type="eggNOG" id="arCOG04473">
    <property type="taxonomic scope" value="Archaea"/>
</dbReference>
<reference evidence="6" key="1">
    <citation type="submission" date="2010-02" db="EMBL/GenBank/DDBJ databases">
        <title>Complete sequence of Aciduliprofundum boonei T469.</title>
        <authorList>
            <consortium name="US DOE Joint Genome Institute"/>
            <person name="Lucas S."/>
            <person name="Copeland A."/>
            <person name="Lapidus A."/>
            <person name="Cheng J.-F."/>
            <person name="Bruce D."/>
            <person name="Goodwin L."/>
            <person name="Pitluck S."/>
            <person name="Saunders E."/>
            <person name="Detter J.C."/>
            <person name="Han C."/>
            <person name="Tapia R."/>
            <person name="Land M."/>
            <person name="Hauser L."/>
            <person name="Kyrpides N."/>
            <person name="Mikhailova N."/>
            <person name="Flores G."/>
            <person name="Reysenbach A.-L."/>
            <person name="Woyke T."/>
        </authorList>
    </citation>
    <scope>NUCLEOTIDE SEQUENCE</scope>
    <source>
        <strain evidence="6">T469</strain>
    </source>
</reference>
<gene>
    <name evidence="5" type="primary">rpl31e</name>
    <name evidence="6" type="ordered locus">Aboo_0027</name>
</gene>
<evidence type="ECO:0000256" key="4">
    <source>
        <dbReference type="ARBA" id="ARBA00035230"/>
    </source>
</evidence>
<dbReference type="RefSeq" id="WP_008085423.1">
    <property type="nucleotide sequence ID" value="NC_013926.1"/>
</dbReference>